<protein>
    <submittedName>
        <fullName evidence="1">Uncharacterized protein</fullName>
    </submittedName>
</protein>
<proteinExistence type="predicted"/>
<evidence type="ECO:0000313" key="1">
    <source>
        <dbReference type="EMBL" id="SDE76395.1"/>
    </source>
</evidence>
<gene>
    <name evidence="1" type="ORF">SAMN04488542_10235</name>
</gene>
<dbReference type="Proteomes" id="UP000198972">
    <property type="component" value="Unassembled WGS sequence"/>
</dbReference>
<dbReference type="EMBL" id="FNBG01000002">
    <property type="protein sequence ID" value="SDE76395.1"/>
    <property type="molecule type" value="Genomic_DNA"/>
</dbReference>
<name>A0A1G7FL72_9BACL</name>
<dbReference type="AlphaFoldDB" id="A0A1G7FL72"/>
<reference evidence="1 2" key="1">
    <citation type="submission" date="2016-10" db="EMBL/GenBank/DDBJ databases">
        <authorList>
            <person name="de Groot N.N."/>
        </authorList>
    </citation>
    <scope>NUCLEOTIDE SEQUENCE [LARGE SCALE GENOMIC DNA]</scope>
    <source>
        <strain evidence="1 2">DSM 28129</strain>
    </source>
</reference>
<organism evidence="1 2">
    <name type="scientific">Fontibacillus panacisegetis</name>
    <dbReference type="NCBI Taxonomy" id="670482"/>
    <lineage>
        <taxon>Bacteria</taxon>
        <taxon>Bacillati</taxon>
        <taxon>Bacillota</taxon>
        <taxon>Bacilli</taxon>
        <taxon>Bacillales</taxon>
        <taxon>Paenibacillaceae</taxon>
        <taxon>Fontibacillus</taxon>
    </lineage>
</organism>
<keyword evidence="2" id="KW-1185">Reference proteome</keyword>
<evidence type="ECO:0000313" key="2">
    <source>
        <dbReference type="Proteomes" id="UP000198972"/>
    </source>
</evidence>
<sequence length="149" mass="17107">MLQVFLFSFRSDEKMHFCSFLIKTGNLLEKSAFYTKIKSMPQVIVIRLVLNRSITSYSWALSAYLSTSVAIKEKSSPIPSGFAQDHKIKELNSSILVLHACFWYFRAISVRIEENTSFIFFKIISFSKIKDIFSSTVFDLQSSGFSRIS</sequence>
<dbReference type="STRING" id="670482.SAMN04488542_10235"/>
<accession>A0A1G7FL72</accession>